<dbReference type="Gene3D" id="4.10.240.10">
    <property type="entry name" value="Zn(2)-C6 fungal-type DNA-binding domain"/>
    <property type="match status" value="1"/>
</dbReference>
<dbReference type="PANTHER" id="PTHR31845:SF10">
    <property type="entry name" value="ZN(II)2CYS6 TRANSCRIPTION FACTOR (EUROFUNG)"/>
    <property type="match status" value="1"/>
</dbReference>
<keyword evidence="2" id="KW-0805">Transcription regulation</keyword>
<dbReference type="InterPro" id="IPR001138">
    <property type="entry name" value="Zn2Cys6_DnaBD"/>
</dbReference>
<dbReference type="InterPro" id="IPR036864">
    <property type="entry name" value="Zn2-C6_fun-type_DNA-bd_sf"/>
</dbReference>
<keyword evidence="6" id="KW-0175">Coiled coil</keyword>
<reference evidence="9 10" key="1">
    <citation type="journal article" date="2016" name="Proc. Natl. Acad. Sci. U.S.A.">
        <title>Comparative genomics of biotechnologically important yeasts.</title>
        <authorList>
            <person name="Riley R."/>
            <person name="Haridas S."/>
            <person name="Wolfe K.H."/>
            <person name="Lopes M.R."/>
            <person name="Hittinger C.T."/>
            <person name="Goeker M."/>
            <person name="Salamov A.A."/>
            <person name="Wisecaver J.H."/>
            <person name="Long T.M."/>
            <person name="Calvey C.H."/>
            <person name="Aerts A.L."/>
            <person name="Barry K.W."/>
            <person name="Choi C."/>
            <person name="Clum A."/>
            <person name="Coughlan A.Y."/>
            <person name="Deshpande S."/>
            <person name="Douglass A.P."/>
            <person name="Hanson S.J."/>
            <person name="Klenk H.-P."/>
            <person name="LaButti K.M."/>
            <person name="Lapidus A."/>
            <person name="Lindquist E.A."/>
            <person name="Lipzen A.M."/>
            <person name="Meier-Kolthoff J.P."/>
            <person name="Ohm R.A."/>
            <person name="Otillar R.P."/>
            <person name="Pangilinan J.L."/>
            <person name="Peng Y."/>
            <person name="Rokas A."/>
            <person name="Rosa C.A."/>
            <person name="Scheuner C."/>
            <person name="Sibirny A.A."/>
            <person name="Slot J.C."/>
            <person name="Stielow J.B."/>
            <person name="Sun H."/>
            <person name="Kurtzman C.P."/>
            <person name="Blackwell M."/>
            <person name="Grigoriev I.V."/>
            <person name="Jeffries T.W."/>
        </authorList>
    </citation>
    <scope>NUCLEOTIDE SEQUENCE [LARGE SCALE GENOMIC DNA]</scope>
    <source>
        <strain evidence="9 10">DSM 6958</strain>
    </source>
</reference>
<evidence type="ECO:0000256" key="2">
    <source>
        <dbReference type="ARBA" id="ARBA00023015"/>
    </source>
</evidence>
<protein>
    <recommendedName>
        <fullName evidence="8">Zn(2)-C6 fungal-type domain-containing protein</fullName>
    </recommendedName>
</protein>
<sequence>MIAANRQLPLAVKPSVSRPVHDYPPTAAPASTPSTSSVYTRRSRACEHCRTLKVRCIPLDASDPLKPCTRCAKSQKECEFKLGPRKRKRRTDTRVAELEKKLEVLQAALKTTNSAKSAALSGETAARKNSTVLTANPTVTPPTPPQCTTPPSYSNEYTTQYRRILPSISPRCSVSSTSSTSSDNEIENDKDLSVPVKIESADHHTLKDEPAYAPSRTLSSRTPSIIDPTGRLSLNGPTSAFFHPTPCWSRAASTNGSSPDSHYGYDGSYATDRRRSSTATSVSSVLSLDREPVSPHSGGDRKTSRVSLDQGVPLFPLGSTSAPSKTTAFVPAHDLPLRQRVKATWDKLISVSEERLAILDAPSKGPASTQLTTQFNSAKLSISNDVVSRGLISQPEAQIRLDTYRHILCEKFTVVSLPDGSTVDKLRISHPYLFLTIMATASVALKSDSTFQNTSLILLAECYKTVLGQVSLGTMISLELLQCVTLLWVWYSGIDLYPSQKLGLLNYTAVTLARQLGIDGGRGCQKRSTAYERLVKPHGVADAQSDACRKLWLVVYIANVSMGPNSNSVQWDAYLDECCRGLEAGTVREIRLAKMARMMHLQQDIKSSFAKNLDFSAPHTQELVSYFHQRIQSLHREVSHFNDKSLETIHWSLIIALYENSIYVFYPDERCPFSEYALCSRLGDMDASSARAMSWLNDASAQSLALISGLTADELVTIPYFQLSRLGVALAMVTKLQLLGTSSSMGAPPVMGMSVLESKLDDMVSRGGSSLASVPLALLFVIRMLAFWQNQQQQRRSNYDSESDNESASRRPSSSSSLLSSPSLSSSSLASPSLLDILSTVAVTSAADSNNSNSGVYSQGYQGYNYYNSGTVTPNLGMKPTSELAGTSVNLTNETILRNLMQSNAFWNDLVLDVECFAGIV</sequence>
<feature type="region of interest" description="Disordered" evidence="7">
    <location>
        <begin position="1"/>
        <end position="36"/>
    </location>
</feature>
<dbReference type="PROSITE" id="PS00463">
    <property type="entry name" value="ZN2_CY6_FUNGAL_1"/>
    <property type="match status" value="1"/>
</dbReference>
<dbReference type="InterPro" id="IPR051089">
    <property type="entry name" value="prtT"/>
</dbReference>
<comment type="subcellular location">
    <subcellularLocation>
        <location evidence="1">Nucleus</location>
    </subcellularLocation>
</comment>
<dbReference type="GO" id="GO:0005634">
    <property type="term" value="C:nucleus"/>
    <property type="evidence" value="ECO:0007669"/>
    <property type="project" value="UniProtKB-SubCell"/>
</dbReference>
<feature type="compositionally biased region" description="Low complexity" evidence="7">
    <location>
        <begin position="810"/>
        <end position="830"/>
    </location>
</feature>
<name>A0A1E3PED6_9ASCO</name>
<feature type="compositionally biased region" description="Low complexity" evidence="7">
    <location>
        <begin position="24"/>
        <end position="36"/>
    </location>
</feature>
<evidence type="ECO:0000256" key="5">
    <source>
        <dbReference type="ARBA" id="ARBA00023242"/>
    </source>
</evidence>
<feature type="compositionally biased region" description="Low complexity" evidence="7">
    <location>
        <begin position="277"/>
        <end position="287"/>
    </location>
</feature>
<dbReference type="Pfam" id="PF00172">
    <property type="entry name" value="Zn_clus"/>
    <property type="match status" value="1"/>
</dbReference>
<dbReference type="PROSITE" id="PS50048">
    <property type="entry name" value="ZN2_CY6_FUNGAL_2"/>
    <property type="match status" value="1"/>
</dbReference>
<feature type="compositionally biased region" description="Pro residues" evidence="7">
    <location>
        <begin position="139"/>
        <end position="148"/>
    </location>
</feature>
<gene>
    <name evidence="9" type="ORF">NADFUDRAFT_84457</name>
</gene>
<evidence type="ECO:0000313" key="10">
    <source>
        <dbReference type="Proteomes" id="UP000095009"/>
    </source>
</evidence>
<accession>A0A1E3PED6</accession>
<dbReference type="SMART" id="SM00066">
    <property type="entry name" value="GAL4"/>
    <property type="match status" value="1"/>
</dbReference>
<dbReference type="GO" id="GO:0000976">
    <property type="term" value="F:transcription cis-regulatory region binding"/>
    <property type="evidence" value="ECO:0007669"/>
    <property type="project" value="TreeGrafter"/>
</dbReference>
<evidence type="ECO:0000313" key="9">
    <source>
        <dbReference type="EMBL" id="ODQ63302.1"/>
    </source>
</evidence>
<dbReference type="AlphaFoldDB" id="A0A1E3PED6"/>
<keyword evidence="5" id="KW-0539">Nucleus</keyword>
<feature type="compositionally biased region" description="Low complexity" evidence="7">
    <location>
        <begin position="168"/>
        <end position="182"/>
    </location>
</feature>
<evidence type="ECO:0000259" key="8">
    <source>
        <dbReference type="PROSITE" id="PS50048"/>
    </source>
</evidence>
<proteinExistence type="predicted"/>
<dbReference type="OrthoDB" id="4454541at2759"/>
<evidence type="ECO:0000256" key="6">
    <source>
        <dbReference type="SAM" id="Coils"/>
    </source>
</evidence>
<feature type="region of interest" description="Disordered" evidence="7">
    <location>
        <begin position="795"/>
        <end position="830"/>
    </location>
</feature>
<evidence type="ECO:0000256" key="7">
    <source>
        <dbReference type="SAM" id="MobiDB-lite"/>
    </source>
</evidence>
<dbReference type="SUPFAM" id="SSF57701">
    <property type="entry name" value="Zn2/Cys6 DNA-binding domain"/>
    <property type="match status" value="1"/>
</dbReference>
<keyword evidence="10" id="KW-1185">Reference proteome</keyword>
<dbReference type="CDD" id="cd00067">
    <property type="entry name" value="GAL4"/>
    <property type="match status" value="1"/>
</dbReference>
<dbReference type="Proteomes" id="UP000095009">
    <property type="component" value="Unassembled WGS sequence"/>
</dbReference>
<dbReference type="STRING" id="857566.A0A1E3PED6"/>
<feature type="region of interest" description="Disordered" evidence="7">
    <location>
        <begin position="134"/>
        <end position="153"/>
    </location>
</feature>
<feature type="region of interest" description="Disordered" evidence="7">
    <location>
        <begin position="251"/>
        <end position="307"/>
    </location>
</feature>
<keyword evidence="3" id="KW-0238">DNA-binding</keyword>
<evidence type="ECO:0000256" key="3">
    <source>
        <dbReference type="ARBA" id="ARBA00023125"/>
    </source>
</evidence>
<feature type="region of interest" description="Disordered" evidence="7">
    <location>
        <begin position="168"/>
        <end position="232"/>
    </location>
</feature>
<evidence type="ECO:0000256" key="4">
    <source>
        <dbReference type="ARBA" id="ARBA00023163"/>
    </source>
</evidence>
<dbReference type="GO" id="GO:0008270">
    <property type="term" value="F:zinc ion binding"/>
    <property type="evidence" value="ECO:0007669"/>
    <property type="project" value="InterPro"/>
</dbReference>
<feature type="compositionally biased region" description="Polar residues" evidence="7">
    <location>
        <begin position="251"/>
        <end position="260"/>
    </location>
</feature>
<evidence type="ECO:0000256" key="1">
    <source>
        <dbReference type="ARBA" id="ARBA00004123"/>
    </source>
</evidence>
<feature type="domain" description="Zn(2)-C6 fungal-type" evidence="8">
    <location>
        <begin position="45"/>
        <end position="80"/>
    </location>
</feature>
<dbReference type="EMBL" id="KV454415">
    <property type="protein sequence ID" value="ODQ63302.1"/>
    <property type="molecule type" value="Genomic_DNA"/>
</dbReference>
<feature type="compositionally biased region" description="Basic and acidic residues" evidence="7">
    <location>
        <begin position="288"/>
        <end position="303"/>
    </location>
</feature>
<dbReference type="CDD" id="cd12148">
    <property type="entry name" value="fungal_TF_MHR"/>
    <property type="match status" value="1"/>
</dbReference>
<feature type="compositionally biased region" description="Basic and acidic residues" evidence="7">
    <location>
        <begin position="199"/>
        <end position="210"/>
    </location>
</feature>
<feature type="coiled-coil region" evidence="6">
    <location>
        <begin position="88"/>
        <end position="115"/>
    </location>
</feature>
<organism evidence="9 10">
    <name type="scientific">Nadsonia fulvescens var. elongata DSM 6958</name>
    <dbReference type="NCBI Taxonomy" id="857566"/>
    <lineage>
        <taxon>Eukaryota</taxon>
        <taxon>Fungi</taxon>
        <taxon>Dikarya</taxon>
        <taxon>Ascomycota</taxon>
        <taxon>Saccharomycotina</taxon>
        <taxon>Dipodascomycetes</taxon>
        <taxon>Dipodascales</taxon>
        <taxon>Dipodascales incertae sedis</taxon>
        <taxon>Nadsonia</taxon>
    </lineage>
</organism>
<dbReference type="GO" id="GO:0000981">
    <property type="term" value="F:DNA-binding transcription factor activity, RNA polymerase II-specific"/>
    <property type="evidence" value="ECO:0007669"/>
    <property type="project" value="InterPro"/>
</dbReference>
<dbReference type="PANTHER" id="PTHR31845">
    <property type="entry name" value="FINGER DOMAIN PROTEIN, PUTATIVE-RELATED"/>
    <property type="match status" value="1"/>
</dbReference>
<keyword evidence="4" id="KW-0804">Transcription</keyword>